<dbReference type="Gene3D" id="1.10.1530.10">
    <property type="match status" value="1"/>
</dbReference>
<dbReference type="InterPro" id="IPR003767">
    <property type="entry name" value="Malate/L-lactate_DH-like"/>
</dbReference>
<keyword evidence="2" id="KW-0560">Oxidoreductase</keyword>
<dbReference type="RefSeq" id="WP_047616823.1">
    <property type="nucleotide sequence ID" value="NZ_BMFI01000032.1"/>
</dbReference>
<evidence type="ECO:0000313" key="4">
    <source>
        <dbReference type="Proteomes" id="UP000273611"/>
    </source>
</evidence>
<evidence type="ECO:0000256" key="1">
    <source>
        <dbReference type="ARBA" id="ARBA00006056"/>
    </source>
</evidence>
<dbReference type="Pfam" id="PF02615">
    <property type="entry name" value="Ldh_2"/>
    <property type="match status" value="1"/>
</dbReference>
<dbReference type="SUPFAM" id="SSF89733">
    <property type="entry name" value="L-sulfolactate dehydrogenase-like"/>
    <property type="match status" value="1"/>
</dbReference>
<sequence>MTGQRIRMPIDELRQLALEACLACGSSQAMAKALIDATLSAARFGRPELGFPHFVDYLASLREGRINGNAKPRFNHVLPALIQADADGGIAQLGFDLIYDDFTKRVKTFGISVFTQKNSYTAGELGYYIRRLAQDGLISIAAANGPPLMAAAEGGERVYCTNPLAFGAPMPAPLPPLVIDQATSATAFVTLAEAAKAQSPIAHGIAIDETGAITTDPVKAMLGALLPFGGYKGANIALVVEMLSAGLSGAAWSLDAGHFLSGEHPVNAGMTVIALFPAAVDPDFQARATAQLERLRAKGVRIPGDRAMSACTAETDSLEVDAAVLETIRRLCLQ</sequence>
<evidence type="ECO:0000313" key="3">
    <source>
        <dbReference type="EMBL" id="RUL95496.1"/>
    </source>
</evidence>
<dbReference type="InterPro" id="IPR043144">
    <property type="entry name" value="Mal/L-sulf/L-lact_DH-like_ah"/>
</dbReference>
<reference evidence="3 4" key="1">
    <citation type="journal article" date="2015" name="Int. J. Syst. Evol. Microbiol.">
        <title>Rhizobium anhuiense sp. nov., isolated from effective nodules of Vicia faba and Pisum sativum.</title>
        <authorList>
            <person name="Zhang Y.J."/>
            <person name="Zheng W.T."/>
            <person name="Everall I."/>
            <person name="Young J.P."/>
            <person name="Zhang X.X."/>
            <person name="Tian C.F."/>
            <person name="Sui X.H."/>
            <person name="Wang E.T."/>
            <person name="Chen W.X."/>
        </authorList>
    </citation>
    <scope>NUCLEOTIDE SEQUENCE [LARGE SCALE GENOMIC DNA]</scope>
    <source>
        <strain evidence="3 4">CCBAU 23252</strain>
    </source>
</reference>
<dbReference type="PANTHER" id="PTHR11091:SF0">
    <property type="entry name" value="MALATE DEHYDROGENASE"/>
    <property type="match status" value="1"/>
</dbReference>
<dbReference type="Gene3D" id="3.30.1370.60">
    <property type="entry name" value="Hypothetical oxidoreductase yiak, domain 2"/>
    <property type="match status" value="1"/>
</dbReference>
<evidence type="ECO:0000256" key="2">
    <source>
        <dbReference type="ARBA" id="ARBA00023002"/>
    </source>
</evidence>
<dbReference type="Proteomes" id="UP000273611">
    <property type="component" value="Unassembled WGS sequence"/>
</dbReference>
<proteinExistence type="inferred from homology"/>
<gene>
    <name evidence="3" type="ORF">EEQ99_34295</name>
</gene>
<protein>
    <submittedName>
        <fullName evidence="3">Malate dehydrogenase</fullName>
    </submittedName>
</protein>
<comment type="similarity">
    <text evidence="1">Belongs to the LDH2/MDH2 oxidoreductase family.</text>
</comment>
<dbReference type="GO" id="GO:0016491">
    <property type="term" value="F:oxidoreductase activity"/>
    <property type="evidence" value="ECO:0007669"/>
    <property type="project" value="UniProtKB-KW"/>
</dbReference>
<accession>A0A432N7H2</accession>
<dbReference type="EMBL" id="RIBW01000034">
    <property type="protein sequence ID" value="RUL95496.1"/>
    <property type="molecule type" value="Genomic_DNA"/>
</dbReference>
<organism evidence="3 4">
    <name type="scientific">Rhizobium anhuiense</name>
    <dbReference type="NCBI Taxonomy" id="1184720"/>
    <lineage>
        <taxon>Bacteria</taxon>
        <taxon>Pseudomonadati</taxon>
        <taxon>Pseudomonadota</taxon>
        <taxon>Alphaproteobacteria</taxon>
        <taxon>Hyphomicrobiales</taxon>
        <taxon>Rhizobiaceae</taxon>
        <taxon>Rhizobium/Agrobacterium group</taxon>
        <taxon>Rhizobium</taxon>
    </lineage>
</organism>
<dbReference type="GeneID" id="75222608"/>
<dbReference type="InterPro" id="IPR043143">
    <property type="entry name" value="Mal/L-sulf/L-lact_DH-like_NADP"/>
</dbReference>
<dbReference type="PANTHER" id="PTHR11091">
    <property type="entry name" value="OXIDOREDUCTASE-RELATED"/>
    <property type="match status" value="1"/>
</dbReference>
<dbReference type="InterPro" id="IPR036111">
    <property type="entry name" value="Mal/L-sulfo/L-lacto_DH-like_sf"/>
</dbReference>
<dbReference type="AlphaFoldDB" id="A0A432N7H2"/>
<comment type="caution">
    <text evidence="3">The sequence shown here is derived from an EMBL/GenBank/DDBJ whole genome shotgun (WGS) entry which is preliminary data.</text>
</comment>
<name>A0A432N7H2_9HYPH</name>